<dbReference type="AlphaFoldDB" id="A0A545U103"/>
<protein>
    <submittedName>
        <fullName evidence="3">C4-dicarboxylate ABC transporter substrate-binding protein</fullName>
    </submittedName>
</protein>
<feature type="signal peptide" evidence="2">
    <location>
        <begin position="1"/>
        <end position="25"/>
    </location>
</feature>
<evidence type="ECO:0000256" key="1">
    <source>
        <dbReference type="ARBA" id="ARBA00022729"/>
    </source>
</evidence>
<dbReference type="Pfam" id="PF03480">
    <property type="entry name" value="DctP"/>
    <property type="match status" value="1"/>
</dbReference>
<dbReference type="OrthoDB" id="7375081at2"/>
<name>A0A545U103_9PROT</name>
<evidence type="ECO:0000313" key="4">
    <source>
        <dbReference type="Proteomes" id="UP000315252"/>
    </source>
</evidence>
<dbReference type="Proteomes" id="UP000315252">
    <property type="component" value="Unassembled WGS sequence"/>
</dbReference>
<dbReference type="EMBL" id="VHSH01000001">
    <property type="protein sequence ID" value="TQV83152.1"/>
    <property type="molecule type" value="Genomic_DNA"/>
</dbReference>
<dbReference type="InterPro" id="IPR018389">
    <property type="entry name" value="DctP_fam"/>
</dbReference>
<dbReference type="GO" id="GO:0055085">
    <property type="term" value="P:transmembrane transport"/>
    <property type="evidence" value="ECO:0007669"/>
    <property type="project" value="InterPro"/>
</dbReference>
<dbReference type="SUPFAM" id="SSF53850">
    <property type="entry name" value="Periplasmic binding protein-like II"/>
    <property type="match status" value="1"/>
</dbReference>
<proteinExistence type="predicted"/>
<dbReference type="NCBIfam" id="NF037995">
    <property type="entry name" value="TRAP_S1"/>
    <property type="match status" value="1"/>
</dbReference>
<dbReference type="PANTHER" id="PTHR33376">
    <property type="match status" value="1"/>
</dbReference>
<keyword evidence="4" id="KW-1185">Reference proteome</keyword>
<gene>
    <name evidence="3" type="ORF">FKG95_00685</name>
</gene>
<dbReference type="PANTHER" id="PTHR33376:SF15">
    <property type="entry name" value="BLL6794 PROTEIN"/>
    <property type="match status" value="1"/>
</dbReference>
<keyword evidence="1 2" id="KW-0732">Signal</keyword>
<comment type="caution">
    <text evidence="3">The sequence shown here is derived from an EMBL/GenBank/DDBJ whole genome shotgun (WGS) entry which is preliminary data.</text>
</comment>
<reference evidence="3 4" key="1">
    <citation type="submission" date="2019-06" db="EMBL/GenBank/DDBJ databases">
        <title>Whole genome sequence for Rhodospirillaceae sp. R148.</title>
        <authorList>
            <person name="Wang G."/>
        </authorList>
    </citation>
    <scope>NUCLEOTIDE SEQUENCE [LARGE SCALE GENOMIC DNA]</scope>
    <source>
        <strain evidence="3 4">R148</strain>
    </source>
</reference>
<evidence type="ECO:0000313" key="3">
    <source>
        <dbReference type="EMBL" id="TQV83152.1"/>
    </source>
</evidence>
<feature type="chain" id="PRO_5021733719" evidence="2">
    <location>
        <begin position="26"/>
        <end position="360"/>
    </location>
</feature>
<sequence length="360" mass="38816">MSLWMKFAGATVITAVAGASLATTADSVKAETVLTYAEASPNRGARAKALNWFADEIAKRSNGDLKIEFQWGGALFDAKSSLKGIGDGAADLGSVIAAYVPRQMHALAVADLPLGNPDGWVGMRATYDLASNNEALKASFEKHNVGFVAAFSTSAVQIACRGSAIRTVEDIKGKKVRGIGAYGKVFKDFGANMVRMSIYKAYQGLDTGLIDCSQGYTYAYRALKQYEVADSLTIFDWGQIGAFAILGNKDSLAALSDSQRAVLREVSSEFADHYGAILATANTDAEQAFSDGIDGRKMEIIRLEASERAKLLEASKKYVTEWVEKANDSGMPGEAVLAEYQELIAKYQAERDEKGYPWAR</sequence>
<dbReference type="InterPro" id="IPR038404">
    <property type="entry name" value="TRAP_DctP_sf"/>
</dbReference>
<dbReference type="Gene3D" id="3.40.190.170">
    <property type="entry name" value="Bacterial extracellular solute-binding protein, family 7"/>
    <property type="match status" value="1"/>
</dbReference>
<accession>A0A545U103</accession>
<evidence type="ECO:0000256" key="2">
    <source>
        <dbReference type="SAM" id="SignalP"/>
    </source>
</evidence>
<organism evidence="3 4">
    <name type="scientific">Denitrobaculum tricleocarpae</name>
    <dbReference type="NCBI Taxonomy" id="2591009"/>
    <lineage>
        <taxon>Bacteria</taxon>
        <taxon>Pseudomonadati</taxon>
        <taxon>Pseudomonadota</taxon>
        <taxon>Alphaproteobacteria</taxon>
        <taxon>Rhodospirillales</taxon>
        <taxon>Rhodospirillaceae</taxon>
        <taxon>Denitrobaculum</taxon>
    </lineage>
</organism>
<dbReference type="CDD" id="cd13666">
    <property type="entry name" value="PBP2_TRAP_DctP_like_1"/>
    <property type="match status" value="1"/>
</dbReference>